<dbReference type="Proteomes" id="UP000248882">
    <property type="component" value="Unassembled WGS sequence"/>
</dbReference>
<evidence type="ECO:0000313" key="5">
    <source>
        <dbReference type="Proteomes" id="UP000248882"/>
    </source>
</evidence>
<dbReference type="SUPFAM" id="SSF56925">
    <property type="entry name" value="OMPA-like"/>
    <property type="match status" value="1"/>
</dbReference>
<feature type="signal peptide" evidence="2">
    <location>
        <begin position="1"/>
        <end position="21"/>
    </location>
</feature>
<feature type="chain" id="PRO_5016088063" evidence="2">
    <location>
        <begin position="22"/>
        <end position="194"/>
    </location>
</feature>
<keyword evidence="1 2" id="KW-0732">Signal</keyword>
<organism evidence="4 5">
    <name type="scientific">Algoriphagus chordae</name>
    <dbReference type="NCBI Taxonomy" id="237019"/>
    <lineage>
        <taxon>Bacteria</taxon>
        <taxon>Pseudomonadati</taxon>
        <taxon>Bacteroidota</taxon>
        <taxon>Cytophagia</taxon>
        <taxon>Cytophagales</taxon>
        <taxon>Cyclobacteriaceae</taxon>
        <taxon>Algoriphagus</taxon>
    </lineage>
</organism>
<accession>A0A2W7QZ08</accession>
<dbReference type="AlphaFoldDB" id="A0A2W7QZ08"/>
<evidence type="ECO:0000259" key="3">
    <source>
        <dbReference type="Pfam" id="PF13505"/>
    </source>
</evidence>
<dbReference type="RefSeq" id="WP_111321599.1">
    <property type="nucleotide sequence ID" value="NZ_QKZT01000017.1"/>
</dbReference>
<dbReference type="EMBL" id="QKZT01000017">
    <property type="protein sequence ID" value="PZX48917.1"/>
    <property type="molecule type" value="Genomic_DNA"/>
</dbReference>
<reference evidence="4 5" key="1">
    <citation type="submission" date="2018-06" db="EMBL/GenBank/DDBJ databases">
        <title>Genomic Encyclopedia of Archaeal and Bacterial Type Strains, Phase II (KMG-II): from individual species to whole genera.</title>
        <authorList>
            <person name="Goeker M."/>
        </authorList>
    </citation>
    <scope>NUCLEOTIDE SEQUENCE [LARGE SCALE GENOMIC DNA]</scope>
    <source>
        <strain evidence="4 5">DSM 19830</strain>
    </source>
</reference>
<evidence type="ECO:0000256" key="1">
    <source>
        <dbReference type="ARBA" id="ARBA00022729"/>
    </source>
</evidence>
<comment type="caution">
    <text evidence="4">The sequence shown here is derived from an EMBL/GenBank/DDBJ whole genome shotgun (WGS) entry which is preliminary data.</text>
</comment>
<dbReference type="InterPro" id="IPR027385">
    <property type="entry name" value="Beta-barrel_OMP"/>
</dbReference>
<feature type="domain" description="Outer membrane protein beta-barrel" evidence="3">
    <location>
        <begin position="8"/>
        <end position="194"/>
    </location>
</feature>
<evidence type="ECO:0000256" key="2">
    <source>
        <dbReference type="SAM" id="SignalP"/>
    </source>
</evidence>
<dbReference type="Pfam" id="PF13505">
    <property type="entry name" value="OMP_b-brl"/>
    <property type="match status" value="1"/>
</dbReference>
<name>A0A2W7QZ08_9BACT</name>
<protein>
    <submittedName>
        <fullName evidence="4">Outer membrane protein with beta-barrel domain</fullName>
    </submittedName>
</protein>
<keyword evidence="5" id="KW-1185">Reference proteome</keyword>
<dbReference type="InterPro" id="IPR011250">
    <property type="entry name" value="OMP/PagP_B-barrel"/>
</dbReference>
<sequence>MKSPITFLFLLCFLVALQANAQHKGSGFGLKGGLSYNTSGKYFKDAGSIWKDPGSSAGYQIGAFYKLASYDIFLRPELVYTHSKFDTGLGAIKTNRLDAPVMVGLHLFKIFSIVGGPSFHYILDDNYDDFFDSPSNKDVLFGYQFGLGINFGPVGLDLRYERVMNDQKLNLDQVLKRKDDFRSEQVVLGLSYQF</sequence>
<gene>
    <name evidence="4" type="ORF">LV85_03407</name>
</gene>
<proteinExistence type="predicted"/>
<evidence type="ECO:0000313" key="4">
    <source>
        <dbReference type="EMBL" id="PZX48917.1"/>
    </source>
</evidence>
<dbReference type="OrthoDB" id="1001536at2"/>